<dbReference type="AlphaFoldDB" id="A0A4Q9PGX1"/>
<dbReference type="EMBL" id="ML145279">
    <property type="protein sequence ID" value="TBU51876.1"/>
    <property type="molecule type" value="Genomic_DNA"/>
</dbReference>
<feature type="region of interest" description="Disordered" evidence="1">
    <location>
        <begin position="117"/>
        <end position="163"/>
    </location>
</feature>
<gene>
    <name evidence="2" type="ORF">BD310DRAFT_1001003</name>
</gene>
<evidence type="ECO:0000256" key="1">
    <source>
        <dbReference type="SAM" id="MobiDB-lite"/>
    </source>
</evidence>
<evidence type="ECO:0000313" key="3">
    <source>
        <dbReference type="Proteomes" id="UP000292082"/>
    </source>
</evidence>
<organism evidence="2 3">
    <name type="scientific">Dichomitus squalens</name>
    <dbReference type="NCBI Taxonomy" id="114155"/>
    <lineage>
        <taxon>Eukaryota</taxon>
        <taxon>Fungi</taxon>
        <taxon>Dikarya</taxon>
        <taxon>Basidiomycota</taxon>
        <taxon>Agaricomycotina</taxon>
        <taxon>Agaricomycetes</taxon>
        <taxon>Polyporales</taxon>
        <taxon>Polyporaceae</taxon>
        <taxon>Dichomitus</taxon>
    </lineage>
</organism>
<accession>A0A4Q9PGX1</accession>
<name>A0A4Q9PGX1_9APHY</name>
<evidence type="ECO:0000313" key="2">
    <source>
        <dbReference type="EMBL" id="TBU51876.1"/>
    </source>
</evidence>
<protein>
    <submittedName>
        <fullName evidence="2">Uncharacterized protein</fullName>
    </submittedName>
</protein>
<feature type="region of interest" description="Disordered" evidence="1">
    <location>
        <begin position="212"/>
        <end position="251"/>
    </location>
</feature>
<keyword evidence="3" id="KW-1185">Reference proteome</keyword>
<sequence>MGLTLLRDDEADFIDMMRHSSEVRKILATGERGAQRRAAKRIHIKYLEKFADPLPGETDEQFEARRSENKKAKRLIAEDADACKTRKEHAFSVSTRGAVGLPHTDLRPSSYISAYPRSGPWKPPLECTDDTKAPYDTDYEDSDAPVTPERPADTPLPSSNGPAVSDIYGPLIRSVIQLRAHVDALPPDARAKVVATVTKFHEETGTVADLMALLPSPSSGSGKDKHEESPSDTNTRNKYAVPRISGRLCRH</sequence>
<proteinExistence type="predicted"/>
<reference evidence="2 3" key="1">
    <citation type="submission" date="2019-01" db="EMBL/GenBank/DDBJ databases">
        <title>Draft genome sequences of three monokaryotic isolates of the white-rot basidiomycete fungus Dichomitus squalens.</title>
        <authorList>
            <consortium name="DOE Joint Genome Institute"/>
            <person name="Lopez S.C."/>
            <person name="Andreopoulos B."/>
            <person name="Pangilinan J."/>
            <person name="Lipzen A."/>
            <person name="Riley R."/>
            <person name="Ahrendt S."/>
            <person name="Ng V."/>
            <person name="Barry K."/>
            <person name="Daum C."/>
            <person name="Grigoriev I.V."/>
            <person name="Hilden K.S."/>
            <person name="Makela M.R."/>
            <person name="de Vries R.P."/>
        </authorList>
    </citation>
    <scope>NUCLEOTIDE SEQUENCE [LARGE SCALE GENOMIC DNA]</scope>
    <source>
        <strain evidence="2 3">CBS 464.89</strain>
    </source>
</reference>
<dbReference type="Proteomes" id="UP000292082">
    <property type="component" value="Unassembled WGS sequence"/>
</dbReference>